<reference evidence="2 3" key="1">
    <citation type="submission" date="2024-03" db="EMBL/GenBank/DDBJ databases">
        <title>Draft genome sequence of Pseudonocardia nematodicida JCM 31783.</title>
        <authorList>
            <person name="Butdee W."/>
            <person name="Duangmal K."/>
        </authorList>
    </citation>
    <scope>NUCLEOTIDE SEQUENCE [LARGE SCALE GENOMIC DNA]</scope>
    <source>
        <strain evidence="2 3">JCM 31783</strain>
    </source>
</reference>
<dbReference type="EMBL" id="JBEDNQ010000001">
    <property type="protein sequence ID" value="MEQ3549215.1"/>
    <property type="molecule type" value="Genomic_DNA"/>
</dbReference>
<organism evidence="2 3">
    <name type="scientific">Pseudonocardia nematodicida</name>
    <dbReference type="NCBI Taxonomy" id="1206997"/>
    <lineage>
        <taxon>Bacteria</taxon>
        <taxon>Bacillati</taxon>
        <taxon>Actinomycetota</taxon>
        <taxon>Actinomycetes</taxon>
        <taxon>Pseudonocardiales</taxon>
        <taxon>Pseudonocardiaceae</taxon>
        <taxon>Pseudonocardia</taxon>
    </lineage>
</organism>
<evidence type="ECO:0000313" key="2">
    <source>
        <dbReference type="EMBL" id="MEQ3549215.1"/>
    </source>
</evidence>
<feature type="coiled-coil region" evidence="1">
    <location>
        <begin position="161"/>
        <end position="210"/>
    </location>
</feature>
<keyword evidence="1" id="KW-0175">Coiled coil</keyword>
<protein>
    <submittedName>
        <fullName evidence="2">Uncharacterized protein</fullName>
    </submittedName>
</protein>
<evidence type="ECO:0000256" key="1">
    <source>
        <dbReference type="SAM" id="Coils"/>
    </source>
</evidence>
<keyword evidence="3" id="KW-1185">Reference proteome</keyword>
<proteinExistence type="predicted"/>
<accession>A0ABV1K430</accession>
<evidence type="ECO:0000313" key="3">
    <source>
        <dbReference type="Proteomes" id="UP001494902"/>
    </source>
</evidence>
<comment type="caution">
    <text evidence="2">The sequence shown here is derived from an EMBL/GenBank/DDBJ whole genome shotgun (WGS) entry which is preliminary data.</text>
</comment>
<gene>
    <name evidence="2" type="ORF">WIS52_01925</name>
</gene>
<dbReference type="RefSeq" id="WP_349296303.1">
    <property type="nucleotide sequence ID" value="NZ_JBEDNQ010000001.1"/>
</dbReference>
<name>A0ABV1K430_9PSEU</name>
<dbReference type="Proteomes" id="UP001494902">
    <property type="component" value="Unassembled WGS sequence"/>
</dbReference>
<sequence>MVISSPAAGPAPEGRSRVRDDFPAMPSVVHFRWHGDQHGWFVVVDPDTRHRILDDGSVQTGPGLVSTVVAAFVGSADRRARLSRTVHPHDERAWRLCDLAAQIAICPTWNDGTVDVNRQLPAILWSAVGRALAVEQRRADGEQALEHESLRDAAHETMTRVRDEERSLDEVERSLREVLTAATAIRQRREDAARAEAAEQARSAEELELRRRLDIAAVDDTSESDRQADRTAGLAAEVTAVSTLLADADRMLRDIEPGR</sequence>